<dbReference type="InterPro" id="IPR027417">
    <property type="entry name" value="P-loop_NTPase"/>
</dbReference>
<sequence length="310" mass="34731">MSIEFQDVSKNFGKFKALDQVDFTVKEGEVVGFAGLNGAGKTTSMKIACGVINPSQGDVLIDGMSVRKDKIRINGAVAWVPENSLLDNMEKPKSIFMEVGTYLSMRRAEIIERMQKAMKAVSLDTKANIRIGNMSNGMRKRMHIAIGIFMDSKNYLLDETFNGLDPSGVFFLKDTIRNLKKEGKSVLLSTHILPEISELCDRLIIINKGKILDNVMVDDIVNKVTVEVSFYCKNEIDNENIVNILSAFGDVELSIEESKRYGKATIKNYSGKKGSSFKVAESLNKIQLDVISLSERKEEVEEYFKRKISE</sequence>
<evidence type="ECO:0000256" key="2">
    <source>
        <dbReference type="ARBA" id="ARBA00022448"/>
    </source>
</evidence>
<evidence type="ECO:0000256" key="1">
    <source>
        <dbReference type="ARBA" id="ARBA00005417"/>
    </source>
</evidence>
<dbReference type="InterPro" id="IPR003593">
    <property type="entry name" value="AAA+_ATPase"/>
</dbReference>
<dbReference type="GeneID" id="41589127"/>
<evidence type="ECO:0000313" key="7">
    <source>
        <dbReference type="EMBL" id="SJK85607.1"/>
    </source>
</evidence>
<dbReference type="Gene3D" id="3.40.50.300">
    <property type="entry name" value="P-loop containing nucleotide triphosphate hydrolases"/>
    <property type="match status" value="1"/>
</dbReference>
<proteinExistence type="inferred from homology"/>
<dbReference type="PROSITE" id="PS50893">
    <property type="entry name" value="ABC_TRANSPORTER_2"/>
    <property type="match status" value="1"/>
</dbReference>
<feature type="domain" description="ABC transporter" evidence="5">
    <location>
        <begin position="3"/>
        <end position="233"/>
    </location>
</feature>
<dbReference type="PANTHER" id="PTHR42711:SF5">
    <property type="entry name" value="ABC TRANSPORTER ATP-BINDING PROTEIN NATA"/>
    <property type="match status" value="1"/>
</dbReference>
<dbReference type="Proteomes" id="UP000195607">
    <property type="component" value="Chromosome I"/>
</dbReference>
<name>A0A1N5WLF5_9ARCH</name>
<evidence type="ECO:0000313" key="8">
    <source>
        <dbReference type="Proteomes" id="UP000187822"/>
    </source>
</evidence>
<reference evidence="7" key="3">
    <citation type="submission" date="2016-06" db="EMBL/GenBank/DDBJ databases">
        <authorList>
            <person name="Olsen C.W."/>
            <person name="Carey S."/>
            <person name="Hinshaw L."/>
            <person name="Karasin A.I."/>
        </authorList>
    </citation>
    <scope>NUCLEOTIDE SEQUENCE [LARGE SCALE GENOMIC DNA]</scope>
    <source>
        <strain evidence="7">PM4</strain>
    </source>
</reference>
<dbReference type="SUPFAM" id="SSF52540">
    <property type="entry name" value="P-loop containing nucleoside triphosphate hydrolases"/>
    <property type="match status" value="1"/>
</dbReference>
<dbReference type="Proteomes" id="UP000187822">
    <property type="component" value="Chromosome I"/>
</dbReference>
<organism evidence="6 9">
    <name type="scientific">Cuniculiplasma divulgatum</name>
    <dbReference type="NCBI Taxonomy" id="1673428"/>
    <lineage>
        <taxon>Archaea</taxon>
        <taxon>Methanobacteriati</taxon>
        <taxon>Thermoplasmatota</taxon>
        <taxon>Thermoplasmata</taxon>
        <taxon>Thermoplasmatales</taxon>
        <taxon>Cuniculiplasmataceae</taxon>
        <taxon>Cuniculiplasma</taxon>
    </lineage>
</organism>
<dbReference type="CDD" id="cd03230">
    <property type="entry name" value="ABC_DR_subfamily_A"/>
    <property type="match status" value="1"/>
</dbReference>
<dbReference type="RefSeq" id="WP_021789737.1">
    <property type="nucleotide sequence ID" value="NZ_LT671858.1"/>
</dbReference>
<dbReference type="GO" id="GO:0005524">
    <property type="term" value="F:ATP binding"/>
    <property type="evidence" value="ECO:0007669"/>
    <property type="project" value="UniProtKB-KW"/>
</dbReference>
<evidence type="ECO:0000259" key="5">
    <source>
        <dbReference type="PROSITE" id="PS50893"/>
    </source>
</evidence>
<dbReference type="KEGG" id="cdiv:CPM_1829"/>
<dbReference type="SMART" id="SM00382">
    <property type="entry name" value="AAA"/>
    <property type="match status" value="1"/>
</dbReference>
<dbReference type="OrthoDB" id="87732at2157"/>
<dbReference type="InterPro" id="IPR050763">
    <property type="entry name" value="ABC_transporter_ATP-binding"/>
</dbReference>
<keyword evidence="3" id="KW-0547">Nucleotide-binding</keyword>
<evidence type="ECO:0000313" key="6">
    <source>
        <dbReference type="EMBL" id="SIM86102.1"/>
    </source>
</evidence>
<gene>
    <name evidence="7" type="ORF">CPM_1829</name>
    <name evidence="6" type="ORF">CSP5_1890</name>
</gene>
<dbReference type="AlphaFoldDB" id="A0A1N5WLF5"/>
<keyword evidence="8" id="KW-1185">Reference proteome</keyword>
<dbReference type="EMBL" id="LT671858">
    <property type="protein sequence ID" value="SIM86102.1"/>
    <property type="molecule type" value="Genomic_DNA"/>
</dbReference>
<dbReference type="InterPro" id="IPR003439">
    <property type="entry name" value="ABC_transporter-like_ATP-bd"/>
</dbReference>
<evidence type="ECO:0000256" key="4">
    <source>
        <dbReference type="ARBA" id="ARBA00022840"/>
    </source>
</evidence>
<evidence type="ECO:0000256" key="3">
    <source>
        <dbReference type="ARBA" id="ARBA00022741"/>
    </source>
</evidence>
<comment type="similarity">
    <text evidence="1">Belongs to the ABC transporter superfamily.</text>
</comment>
<dbReference type="PANTHER" id="PTHR42711">
    <property type="entry name" value="ABC TRANSPORTER ATP-BINDING PROTEIN"/>
    <property type="match status" value="1"/>
</dbReference>
<accession>A0A1N5WLF5</accession>
<dbReference type="GO" id="GO:0016887">
    <property type="term" value="F:ATP hydrolysis activity"/>
    <property type="evidence" value="ECO:0007669"/>
    <property type="project" value="InterPro"/>
</dbReference>
<dbReference type="STRING" id="1673428.CPM_1829"/>
<dbReference type="EMBL" id="LT719092">
    <property type="protein sequence ID" value="SJK85607.1"/>
    <property type="molecule type" value="Genomic_DNA"/>
</dbReference>
<keyword evidence="2" id="KW-0813">Transport</keyword>
<protein>
    <submittedName>
        <fullName evidence="6">Gld family ABC transporter ATPase</fullName>
    </submittedName>
</protein>
<reference evidence="8" key="2">
    <citation type="submission" date="2016-06" db="EMBL/GenBank/DDBJ databases">
        <authorList>
            <person name="Toshchakov V.S."/>
        </authorList>
    </citation>
    <scope>NUCLEOTIDE SEQUENCE [LARGE SCALE GENOMIC DNA]</scope>
    <source>
        <strain>PM4 (JCM 30641</strain>
        <strain evidence="8">\VKM B-2940)</strain>
    </source>
</reference>
<evidence type="ECO:0000313" key="9">
    <source>
        <dbReference type="Proteomes" id="UP000195607"/>
    </source>
</evidence>
<dbReference type="Pfam" id="PF00005">
    <property type="entry name" value="ABC_tran"/>
    <property type="match status" value="1"/>
</dbReference>
<keyword evidence="4" id="KW-0067">ATP-binding</keyword>
<reference evidence="6 9" key="1">
    <citation type="submission" date="2016-04" db="EMBL/GenBank/DDBJ databases">
        <authorList>
            <person name="Evans L.H."/>
            <person name="Alamgir A."/>
            <person name="Owens N."/>
            <person name="Weber N.D."/>
            <person name="Virtaneva K."/>
            <person name="Barbian K."/>
            <person name="Babar A."/>
            <person name="Rosenke K."/>
        </authorList>
    </citation>
    <scope>NUCLEOTIDE SEQUENCE [LARGE SCALE GENOMIC DNA]</scope>
    <source>
        <strain evidence="6">S5</strain>
        <strain evidence="9">S5(T) (JCM 30642 \VKM B-2941)</strain>
    </source>
</reference>